<keyword evidence="2" id="KW-1185">Reference proteome</keyword>
<dbReference type="EMBL" id="MU857665">
    <property type="protein sequence ID" value="KAK4246860.1"/>
    <property type="molecule type" value="Genomic_DNA"/>
</dbReference>
<proteinExistence type="predicted"/>
<reference evidence="1" key="2">
    <citation type="submission" date="2023-05" db="EMBL/GenBank/DDBJ databases">
        <authorList>
            <consortium name="Lawrence Berkeley National Laboratory"/>
            <person name="Steindorff A."/>
            <person name="Hensen N."/>
            <person name="Bonometti L."/>
            <person name="Westerberg I."/>
            <person name="Brannstrom I.O."/>
            <person name="Guillou S."/>
            <person name="Cros-Aarteil S."/>
            <person name="Calhoun S."/>
            <person name="Haridas S."/>
            <person name="Kuo A."/>
            <person name="Mondo S."/>
            <person name="Pangilinan J."/>
            <person name="Riley R."/>
            <person name="Labutti K."/>
            <person name="Andreopoulos B."/>
            <person name="Lipzen A."/>
            <person name="Chen C."/>
            <person name="Yanf M."/>
            <person name="Daum C."/>
            <person name="Ng V."/>
            <person name="Clum A."/>
            <person name="Ohm R."/>
            <person name="Martin F."/>
            <person name="Silar P."/>
            <person name="Natvig D."/>
            <person name="Lalanne C."/>
            <person name="Gautier V."/>
            <person name="Ament-Velasquez S.L."/>
            <person name="Kruys A."/>
            <person name="Hutchinson M.I."/>
            <person name="Powell A.J."/>
            <person name="Barry K."/>
            <person name="Miller A.N."/>
            <person name="Grigoriev I.V."/>
            <person name="Debuchy R."/>
            <person name="Gladieux P."/>
            <person name="Thoren M.H."/>
            <person name="Johannesson H."/>
        </authorList>
    </citation>
    <scope>NUCLEOTIDE SEQUENCE</scope>
    <source>
        <strain evidence="1">CBS 359.72</strain>
    </source>
</reference>
<evidence type="ECO:0000313" key="2">
    <source>
        <dbReference type="Proteomes" id="UP001303647"/>
    </source>
</evidence>
<sequence length="289" mass="32302">MPTSSPARSSAPPVATAFGHDHEHDRDCILLGTMRDPRKVYRCGSSSVDGGGRCLPPDLQRELVRWRAAGSVAVALQRQEALRLLVGPLWGLDPESEEAGDVPAVVLREEQAVGLVPYEDGFVKEMGDGEGGRVREIGFGVDWYEKDSLPFSLRTEVTTRRCIFLERIRHLVVKSVPALVRVETRDLGMMPVAWCAQTRGDLEYSEKRLNYERRAHLRVRWDAIQRLETPCLDPRGFGMPRHSYLDAADVLELARSLQGKRLKLLIIAGLRGPGGSITALIQSNCRPRW</sequence>
<dbReference type="AlphaFoldDB" id="A0AAN7HMS2"/>
<comment type="caution">
    <text evidence="1">The sequence shown here is derived from an EMBL/GenBank/DDBJ whole genome shotgun (WGS) entry which is preliminary data.</text>
</comment>
<accession>A0AAN7HMS2</accession>
<name>A0AAN7HMS2_9PEZI</name>
<protein>
    <submittedName>
        <fullName evidence="1">Uncharacterized protein</fullName>
    </submittedName>
</protein>
<gene>
    <name evidence="1" type="ORF">C7999DRAFT_32733</name>
</gene>
<dbReference type="Proteomes" id="UP001303647">
    <property type="component" value="Unassembled WGS sequence"/>
</dbReference>
<reference evidence="1" key="1">
    <citation type="journal article" date="2023" name="Mol. Phylogenet. Evol.">
        <title>Genome-scale phylogeny and comparative genomics of the fungal order Sordariales.</title>
        <authorList>
            <person name="Hensen N."/>
            <person name="Bonometti L."/>
            <person name="Westerberg I."/>
            <person name="Brannstrom I.O."/>
            <person name="Guillou S."/>
            <person name="Cros-Aarteil S."/>
            <person name="Calhoun S."/>
            <person name="Haridas S."/>
            <person name="Kuo A."/>
            <person name="Mondo S."/>
            <person name="Pangilinan J."/>
            <person name="Riley R."/>
            <person name="LaButti K."/>
            <person name="Andreopoulos B."/>
            <person name="Lipzen A."/>
            <person name="Chen C."/>
            <person name="Yan M."/>
            <person name="Daum C."/>
            <person name="Ng V."/>
            <person name="Clum A."/>
            <person name="Steindorff A."/>
            <person name="Ohm R.A."/>
            <person name="Martin F."/>
            <person name="Silar P."/>
            <person name="Natvig D.O."/>
            <person name="Lalanne C."/>
            <person name="Gautier V."/>
            <person name="Ament-Velasquez S.L."/>
            <person name="Kruys A."/>
            <person name="Hutchinson M.I."/>
            <person name="Powell A.J."/>
            <person name="Barry K."/>
            <person name="Miller A.N."/>
            <person name="Grigoriev I.V."/>
            <person name="Debuchy R."/>
            <person name="Gladieux P."/>
            <person name="Hiltunen Thoren M."/>
            <person name="Johannesson H."/>
        </authorList>
    </citation>
    <scope>NUCLEOTIDE SEQUENCE</scope>
    <source>
        <strain evidence="1">CBS 359.72</strain>
    </source>
</reference>
<organism evidence="1 2">
    <name type="scientific">Corynascus novoguineensis</name>
    <dbReference type="NCBI Taxonomy" id="1126955"/>
    <lineage>
        <taxon>Eukaryota</taxon>
        <taxon>Fungi</taxon>
        <taxon>Dikarya</taxon>
        <taxon>Ascomycota</taxon>
        <taxon>Pezizomycotina</taxon>
        <taxon>Sordariomycetes</taxon>
        <taxon>Sordariomycetidae</taxon>
        <taxon>Sordariales</taxon>
        <taxon>Chaetomiaceae</taxon>
        <taxon>Corynascus</taxon>
    </lineage>
</organism>
<evidence type="ECO:0000313" key="1">
    <source>
        <dbReference type="EMBL" id="KAK4246860.1"/>
    </source>
</evidence>